<dbReference type="GO" id="GO:0005975">
    <property type="term" value="P:carbohydrate metabolic process"/>
    <property type="evidence" value="ECO:0007669"/>
    <property type="project" value="InterPro"/>
</dbReference>
<dbReference type="Pfam" id="PF22422">
    <property type="entry name" value="MGH1-like_GH"/>
    <property type="match status" value="1"/>
</dbReference>
<protein>
    <recommendedName>
        <fullName evidence="4">Amylo-alpha-1,6-glucosidase</fullName>
    </recommendedName>
</protein>
<evidence type="ECO:0000259" key="2">
    <source>
        <dbReference type="Pfam" id="PF22422"/>
    </source>
</evidence>
<dbReference type="Gene3D" id="1.50.10.10">
    <property type="match status" value="1"/>
</dbReference>
<accession>A0AB38YEW2</accession>
<dbReference type="InterPro" id="IPR008928">
    <property type="entry name" value="6-hairpin_glycosidase_sf"/>
</dbReference>
<dbReference type="AlphaFoldDB" id="A0AB38YEW2"/>
<feature type="domain" description="Putative glycogen debranching enzyme N-terminal" evidence="1">
    <location>
        <begin position="4"/>
        <end position="178"/>
    </location>
</feature>
<organism evidence="3">
    <name type="scientific">Salinispirillum sp. LH 10-3-1</name>
    <dbReference type="NCBI Taxonomy" id="2952525"/>
    <lineage>
        <taxon>Bacteria</taxon>
        <taxon>Pseudomonadati</taxon>
        <taxon>Pseudomonadota</taxon>
        <taxon>Gammaproteobacteria</taxon>
        <taxon>Oceanospirillales</taxon>
        <taxon>Saccharospirillaceae</taxon>
        <taxon>Salinispirillum</taxon>
    </lineage>
</organism>
<name>A0AB38YEW2_9GAMM</name>
<evidence type="ECO:0000313" key="3">
    <source>
        <dbReference type="EMBL" id="WLD57569.1"/>
    </source>
</evidence>
<gene>
    <name evidence="3" type="ORF">NFC81_12730</name>
</gene>
<reference evidence="3" key="1">
    <citation type="submission" date="2022-07" db="EMBL/GenBank/DDBJ databases">
        <title>Complete genome sequence of Salinispirillum sp. LH10-3-1 capable of multiple carbohydrate inversion isolated from a soda lake.</title>
        <authorList>
            <person name="Liu J."/>
            <person name="Zhai Y."/>
            <person name="Zhang H."/>
            <person name="Yang H."/>
            <person name="Qu J."/>
            <person name="Li J."/>
        </authorList>
    </citation>
    <scope>NUCLEOTIDE SEQUENCE</scope>
    <source>
        <strain evidence="3">LH 10-3-1</strain>
    </source>
</reference>
<dbReference type="RefSeq" id="WP_304994854.1">
    <property type="nucleotide sequence ID" value="NZ_CP101717.1"/>
</dbReference>
<sequence length="595" mass="67308">MIPLKHNYSYLILDDVGRVKPELRESGLYFLDTRVLNHYAWQFDGFDCLLRHAADGRQITEYWSLSRDHRQELAVERRLIMQADGLVDELTVSNTDRRFHRFTVALSLDSDFADMFEIRGQFADLDHRTLTCSRGTHEYEARYQATDDVRHSVSVDIQGAQFHDELEVAPGQTITLRVSIKVKSSLAQGTDMVDVKPDWLGQLPSNERASAVFQQASDDLRCLLLGTPQGLNIAAGIPWFVTPFGRDSIITAWLLLPRFPDLAKGVLRFLGAHQGQQLDEFRDEQPGKILHEQRYGELSRTGRLPFLTYYGSADATPLYLVLLAETVRTTGETTLIEELQPYWEAALNWMLQYRDERGLIVFRGNDKALAVQSWKDSSDSLSYADGRLGKGALAVAEVQGYAYAAYEAVAEFYQHLQRPSDAEHYRSAARAIQAQLHDLFWMPQQRNFAIAVDEASTQLDINSSDSGHLLWSGVVRPEYAEQLVPRMLEDDMWSGWGLRTLSTLEVMYNPLSYHNGSVWPHDTALFAAGLKRYGYTEAFAQVATALTDLAQSQDDKRLPELVGGYARATHPPLPYLDACRPQAWSAASLIYLLSE</sequence>
<proteinExistence type="predicted"/>
<dbReference type="EMBL" id="CP101717">
    <property type="protein sequence ID" value="WLD57569.1"/>
    <property type="molecule type" value="Genomic_DNA"/>
</dbReference>
<dbReference type="InterPro" id="IPR032856">
    <property type="entry name" value="GDE_N_bis"/>
</dbReference>
<evidence type="ECO:0000259" key="1">
    <source>
        <dbReference type="Pfam" id="PF14742"/>
    </source>
</evidence>
<dbReference type="Pfam" id="PF14742">
    <property type="entry name" value="GDE_N_bis"/>
    <property type="match status" value="1"/>
</dbReference>
<dbReference type="InterPro" id="IPR054491">
    <property type="entry name" value="MGH1-like_GH"/>
</dbReference>
<dbReference type="InterPro" id="IPR012341">
    <property type="entry name" value="6hp_glycosidase-like_sf"/>
</dbReference>
<dbReference type="SUPFAM" id="SSF48208">
    <property type="entry name" value="Six-hairpin glycosidases"/>
    <property type="match status" value="1"/>
</dbReference>
<evidence type="ECO:0008006" key="4">
    <source>
        <dbReference type="Google" id="ProtNLM"/>
    </source>
</evidence>
<feature type="domain" description="Mannosylglycerate hydrolase MGH1-like glycoside hydrolase" evidence="2">
    <location>
        <begin position="324"/>
        <end position="557"/>
    </location>
</feature>